<organism evidence="1 2">
    <name type="scientific">Fundidesulfovibrio magnetotacticus</name>
    <dbReference type="NCBI Taxonomy" id="2730080"/>
    <lineage>
        <taxon>Bacteria</taxon>
        <taxon>Pseudomonadati</taxon>
        <taxon>Thermodesulfobacteriota</taxon>
        <taxon>Desulfovibrionia</taxon>
        <taxon>Desulfovibrionales</taxon>
        <taxon>Desulfovibrionaceae</taxon>
        <taxon>Fundidesulfovibrio</taxon>
    </lineage>
</organism>
<dbReference type="Proteomes" id="UP000494245">
    <property type="component" value="Unassembled WGS sequence"/>
</dbReference>
<reference evidence="1 2" key="1">
    <citation type="submission" date="2020-04" db="EMBL/GenBank/DDBJ databases">
        <authorList>
            <consortium name="Desulfovibrio sp. FSS-1 genome sequencing consortium"/>
            <person name="Shimoshige H."/>
            <person name="Kobayashi H."/>
            <person name="Maekawa T."/>
        </authorList>
    </citation>
    <scope>NUCLEOTIDE SEQUENCE [LARGE SCALE GENOMIC DNA]</scope>
    <source>
        <strain evidence="1 2">SIID29052-01</strain>
    </source>
</reference>
<name>A0A6V8LJJ6_9BACT</name>
<accession>A0A6V8LJJ6</accession>
<proteinExistence type="predicted"/>
<dbReference type="EMBL" id="BLTE01000002">
    <property type="protein sequence ID" value="GFK92893.1"/>
    <property type="molecule type" value="Genomic_DNA"/>
</dbReference>
<gene>
    <name evidence="1" type="ORF">NNJEOMEG_00721</name>
</gene>
<evidence type="ECO:0000313" key="2">
    <source>
        <dbReference type="Proteomes" id="UP000494245"/>
    </source>
</evidence>
<comment type="caution">
    <text evidence="1">The sequence shown here is derived from an EMBL/GenBank/DDBJ whole genome shotgun (WGS) entry which is preliminary data.</text>
</comment>
<dbReference type="RefSeq" id="WP_173081395.1">
    <property type="nucleotide sequence ID" value="NZ_BLTE01000002.1"/>
</dbReference>
<sequence length="111" mass="12438">MADITLDLKKPLDKMTAKELRDLVINQIPNIQGASGMDKEELIKAIKEVLGITDEEGGASPYKAQILSMKAQMKEMRAKKAAEGVSRKEKDILRRKVNKLKKRTRNMAQAS</sequence>
<protein>
    <recommendedName>
        <fullName evidence="3">Rho termination factor N-terminal domain-containing protein</fullName>
    </recommendedName>
</protein>
<evidence type="ECO:0008006" key="3">
    <source>
        <dbReference type="Google" id="ProtNLM"/>
    </source>
</evidence>
<evidence type="ECO:0000313" key="1">
    <source>
        <dbReference type="EMBL" id="GFK92893.1"/>
    </source>
</evidence>
<dbReference type="AlphaFoldDB" id="A0A6V8LJJ6"/>
<keyword evidence="2" id="KW-1185">Reference proteome</keyword>
<reference evidence="1 2" key="2">
    <citation type="submission" date="2020-05" db="EMBL/GenBank/DDBJ databases">
        <title>Draft genome sequence of Desulfovibrio sp. strainFSS-1.</title>
        <authorList>
            <person name="Shimoshige H."/>
            <person name="Kobayashi H."/>
            <person name="Maekawa T."/>
        </authorList>
    </citation>
    <scope>NUCLEOTIDE SEQUENCE [LARGE SCALE GENOMIC DNA]</scope>
    <source>
        <strain evidence="1 2">SIID29052-01</strain>
    </source>
</reference>